<dbReference type="SUPFAM" id="SSF55186">
    <property type="entry name" value="ThrRS/AlaRS common domain"/>
    <property type="match status" value="1"/>
</dbReference>
<sequence length="966" mass="107851">MSTHTSSIPSSSPTWQASKVRSTFISYFEQHAHKYIPSSSTIPFEDPTLLFANSGMNQFKNIFLGTVDPNSELGKLKRAANSQKCIRAGGKHNDLEDVGKDVYHHTFFEMLGNWSFGDYFKKEAIEMAWELLTKVYGIPKDRLYVTYFEGDEKLGLQPDLEAKKLWLDVGVDETRLVPGNSKDNFWEMGETGPCGPCSEIHYDRIGGRNASPLVNKDDPNVLEIWNLVFMQFNRESDGSLRPLPSKHIDTGMGLERVVSVLQNVNSNYDTDIFQPIFSRIQELTSARQYSGKVGLEDTDGMDMAYRVVADHVRTLTFAISDGGVPSNEGRGYVLRRILRRGARFARDKFKRPLGTFFSSLVDTVVEEMGDAFPEIRLRVSEVKEILNEEEESFSRTLDRGTTLFNQYLTKAKNANLTKLPGADVWRLYDTYGFPVDLTRLMAEENGLGVDEEEFLREQEKARELSRAARGGGENDGENVVMDVHDIAKIERMESIPATDEQYKYLAGNISAIVKALYHEHSLFNSSNDISAGKRFGIILDRTNFYAEAGGQQYDTGSIIVDGQAEFVVEDVQQYGAYVLHVGYLKYGDLNVGDEIIATYDELRRWPIRNNHTGTHILNYALREVLGWGVDQKGSLVAPEKLRFDFSHKKPVTDNELATVEQISNELIQKNYKVYTRDIPLTLAKSINGLRAVFGEVYPDPVRVVSIGVDVDEILDDATNPQWKEFSVELCGGTHVVKTADIKQLVIIEENGIAKGIRRIVAVTGEDAIQAVRLADEIQTKLVHIQTLSGTGLDNALKEFTRELDASTISALKKAQLREVVGALRKKLVEADKAQNAAQTKEIIDTIDKYFQENPNHHFVVKLFSVGSNTKALSGAITYAKQNLPTKALYLFSVDQSSGRVSHNNVVSKELVSRGLKANEWAKSVTDVIGGRSGGKDVSAQGSGVNVNKIDEALKVAQRFAELKLNA</sequence>
<keyword evidence="11 15" id="KW-0496">Mitochondrion</keyword>
<organism evidence="17 18">
    <name type="scientific">Paraglomus occultum</name>
    <dbReference type="NCBI Taxonomy" id="144539"/>
    <lineage>
        <taxon>Eukaryota</taxon>
        <taxon>Fungi</taxon>
        <taxon>Fungi incertae sedis</taxon>
        <taxon>Mucoromycota</taxon>
        <taxon>Glomeromycotina</taxon>
        <taxon>Glomeromycetes</taxon>
        <taxon>Paraglomerales</taxon>
        <taxon>Paraglomeraceae</taxon>
        <taxon>Paraglomus</taxon>
    </lineage>
</organism>
<evidence type="ECO:0000313" key="18">
    <source>
        <dbReference type="Proteomes" id="UP000789572"/>
    </source>
</evidence>
<dbReference type="GO" id="GO:0005739">
    <property type="term" value="C:mitochondrion"/>
    <property type="evidence" value="ECO:0007669"/>
    <property type="project" value="UniProtKB-SubCell"/>
</dbReference>
<evidence type="ECO:0000256" key="8">
    <source>
        <dbReference type="ARBA" id="ARBA00022840"/>
    </source>
</evidence>
<dbReference type="Pfam" id="PF26023">
    <property type="entry name" value="ALA1"/>
    <property type="match status" value="1"/>
</dbReference>
<evidence type="ECO:0000256" key="6">
    <source>
        <dbReference type="ARBA" id="ARBA00022741"/>
    </source>
</evidence>
<dbReference type="Pfam" id="PF07973">
    <property type="entry name" value="tRNA_SAD"/>
    <property type="match status" value="1"/>
</dbReference>
<evidence type="ECO:0000256" key="3">
    <source>
        <dbReference type="ARBA" id="ARBA00022555"/>
    </source>
</evidence>
<gene>
    <name evidence="15" type="primary">ALA1</name>
    <name evidence="17" type="ORF">POCULU_LOCUS2160</name>
</gene>
<dbReference type="InterPro" id="IPR018165">
    <property type="entry name" value="Ala-tRNA-synth_IIc_core"/>
</dbReference>
<evidence type="ECO:0000256" key="14">
    <source>
        <dbReference type="ARBA" id="ARBA00055137"/>
    </source>
</evidence>
<evidence type="ECO:0000256" key="12">
    <source>
        <dbReference type="ARBA" id="ARBA00023146"/>
    </source>
</evidence>
<keyword evidence="7 15" id="KW-0862">Zinc</keyword>
<dbReference type="SUPFAM" id="SSF50447">
    <property type="entry name" value="Translation proteins"/>
    <property type="match status" value="1"/>
</dbReference>
<dbReference type="GO" id="GO:0000049">
    <property type="term" value="F:tRNA binding"/>
    <property type="evidence" value="ECO:0007669"/>
    <property type="project" value="UniProtKB-KW"/>
</dbReference>
<dbReference type="PANTHER" id="PTHR11777:SF9">
    <property type="entry name" value="ALANINE--TRNA LIGASE, CYTOPLASMIC"/>
    <property type="match status" value="1"/>
</dbReference>
<evidence type="ECO:0000256" key="5">
    <source>
        <dbReference type="ARBA" id="ARBA00022723"/>
    </source>
</evidence>
<comment type="subunit">
    <text evidence="15">Monomer.</text>
</comment>
<evidence type="ECO:0000256" key="10">
    <source>
        <dbReference type="ARBA" id="ARBA00022917"/>
    </source>
</evidence>
<dbReference type="CDD" id="cd00673">
    <property type="entry name" value="AlaRS_core"/>
    <property type="match status" value="1"/>
</dbReference>
<keyword evidence="5 15" id="KW-0479">Metal-binding</keyword>
<keyword evidence="9 15" id="KW-0694">RNA-binding</keyword>
<dbReference type="InterPro" id="IPR003156">
    <property type="entry name" value="DHHA1_dom"/>
</dbReference>
<dbReference type="FunFam" id="2.40.30.130:FF:000004">
    <property type="entry name" value="Alanine--tRNA ligase"/>
    <property type="match status" value="1"/>
</dbReference>
<dbReference type="InterPro" id="IPR018163">
    <property type="entry name" value="Thr/Ala-tRNA-synth_IIc_edit"/>
</dbReference>
<name>A0A9N8ZDY2_9GLOM</name>
<dbReference type="EMBL" id="CAJVPJ010000190">
    <property type="protein sequence ID" value="CAG8492710.1"/>
    <property type="molecule type" value="Genomic_DNA"/>
</dbReference>
<evidence type="ECO:0000256" key="9">
    <source>
        <dbReference type="ARBA" id="ARBA00022884"/>
    </source>
</evidence>
<feature type="binding site" evidence="15">
    <location>
        <position position="615"/>
    </location>
    <ligand>
        <name>Zn(2+)</name>
        <dbReference type="ChEBI" id="CHEBI:29105"/>
    </ligand>
</feature>
<keyword evidence="3 15" id="KW-0820">tRNA-binding</keyword>
<evidence type="ECO:0000313" key="17">
    <source>
        <dbReference type="EMBL" id="CAG8492710.1"/>
    </source>
</evidence>
<comment type="function">
    <text evidence="14 15">Catalyzes the attachment of alanine to tRNA(Ala) in a two-step reaction: alanine is first activated by ATP to form Ala-AMP and then transferred to the acceptor end of tRNA(Ala). Also edits incorrectly charged tRNA(Ala) via its editing domain.</text>
</comment>
<dbReference type="InterPro" id="IPR002318">
    <property type="entry name" value="Ala-tRNA-lgiase_IIc"/>
</dbReference>
<dbReference type="InterPro" id="IPR023033">
    <property type="entry name" value="Ala_tRNA_ligase_euk/bac"/>
</dbReference>
<dbReference type="FunFam" id="3.30.930.10:FF:000011">
    <property type="entry name" value="Alanine--tRNA ligase, cytoplasmic"/>
    <property type="match status" value="1"/>
</dbReference>
<dbReference type="PRINTS" id="PR00980">
    <property type="entry name" value="TRNASYNTHALA"/>
</dbReference>
<evidence type="ECO:0000256" key="7">
    <source>
        <dbReference type="ARBA" id="ARBA00022833"/>
    </source>
</evidence>
<protein>
    <recommendedName>
        <fullName evidence="15">Alanine--tRNA ligase</fullName>
        <ecNumber evidence="15">6.1.1.7</ecNumber>
    </recommendedName>
    <alternativeName>
        <fullName evidence="15">Alanyl-tRNA synthetase</fullName>
        <shortName evidence="15">AlaRS</shortName>
    </alternativeName>
</protein>
<evidence type="ECO:0000256" key="13">
    <source>
        <dbReference type="ARBA" id="ARBA00048300"/>
    </source>
</evidence>
<keyword evidence="2 15" id="KW-0963">Cytoplasm</keyword>
<comment type="similarity">
    <text evidence="1">Belongs to the class-II aminoacyl-tRNA synthetase family. Alax-L subfamily.</text>
</comment>
<dbReference type="HAMAP" id="MF_00036_B">
    <property type="entry name" value="Ala_tRNA_synth_B"/>
    <property type="match status" value="1"/>
</dbReference>
<dbReference type="InterPro" id="IPR009000">
    <property type="entry name" value="Transl_B-barrel_sf"/>
</dbReference>
<dbReference type="Gene3D" id="3.30.980.10">
    <property type="entry name" value="Threonyl-trna Synthetase, Chain A, domain 2"/>
    <property type="match status" value="1"/>
</dbReference>
<comment type="catalytic activity">
    <reaction evidence="13 15">
        <text>tRNA(Ala) + L-alanine + ATP = L-alanyl-tRNA(Ala) + AMP + diphosphate</text>
        <dbReference type="Rhea" id="RHEA:12540"/>
        <dbReference type="Rhea" id="RHEA-COMP:9657"/>
        <dbReference type="Rhea" id="RHEA-COMP:9923"/>
        <dbReference type="ChEBI" id="CHEBI:30616"/>
        <dbReference type="ChEBI" id="CHEBI:33019"/>
        <dbReference type="ChEBI" id="CHEBI:57972"/>
        <dbReference type="ChEBI" id="CHEBI:78442"/>
        <dbReference type="ChEBI" id="CHEBI:78497"/>
        <dbReference type="ChEBI" id="CHEBI:456215"/>
        <dbReference type="EC" id="6.1.1.7"/>
    </reaction>
</comment>
<keyword evidence="10 15" id="KW-0648">Protein biosynthesis</keyword>
<comment type="caution">
    <text evidence="17">The sequence shown here is derived from an EMBL/GenBank/DDBJ whole genome shotgun (WGS) entry which is preliminary data.</text>
</comment>
<dbReference type="GO" id="GO:0008270">
    <property type="term" value="F:zinc ion binding"/>
    <property type="evidence" value="ECO:0007669"/>
    <property type="project" value="UniProtKB-UniRule"/>
</dbReference>
<reference evidence="17" key="1">
    <citation type="submission" date="2021-06" db="EMBL/GenBank/DDBJ databases">
        <authorList>
            <person name="Kallberg Y."/>
            <person name="Tangrot J."/>
            <person name="Rosling A."/>
        </authorList>
    </citation>
    <scope>NUCLEOTIDE SEQUENCE</scope>
    <source>
        <strain evidence="17">IA702</strain>
    </source>
</reference>
<keyword evidence="4 15" id="KW-0436">Ligase</keyword>
<dbReference type="GO" id="GO:0004813">
    <property type="term" value="F:alanine-tRNA ligase activity"/>
    <property type="evidence" value="ECO:0007669"/>
    <property type="project" value="UniProtKB-UniRule"/>
</dbReference>
<keyword evidence="6 15" id="KW-0547">Nucleotide-binding</keyword>
<dbReference type="GO" id="GO:0002161">
    <property type="term" value="F:aminoacyl-tRNA deacylase activity"/>
    <property type="evidence" value="ECO:0007669"/>
    <property type="project" value="TreeGrafter"/>
</dbReference>
<dbReference type="OrthoDB" id="2423964at2759"/>
<dbReference type="SMART" id="SM00863">
    <property type="entry name" value="tRNA_SAD"/>
    <property type="match status" value="1"/>
</dbReference>
<dbReference type="FunFam" id="3.10.310.40:FF:000003">
    <property type="entry name" value="Alanine--tRNA ligase"/>
    <property type="match status" value="1"/>
</dbReference>
<dbReference type="Gene3D" id="3.10.310.40">
    <property type="match status" value="1"/>
</dbReference>
<dbReference type="InterPro" id="IPR059090">
    <property type="entry name" value="ALA1_helical"/>
</dbReference>
<dbReference type="PANTHER" id="PTHR11777">
    <property type="entry name" value="ALANYL-TRNA SYNTHETASE"/>
    <property type="match status" value="1"/>
</dbReference>
<comment type="cofactor">
    <cofactor evidence="15">
        <name>Zn(2+)</name>
        <dbReference type="ChEBI" id="CHEBI:29105"/>
    </cofactor>
    <text evidence="15">Binds 1 zinc ion per subunit.</text>
</comment>
<dbReference type="SUPFAM" id="SSF101353">
    <property type="entry name" value="Putative anticodon-binding domain of alanyl-tRNA synthetase (AlaRS)"/>
    <property type="match status" value="1"/>
</dbReference>
<dbReference type="Pfam" id="PF02272">
    <property type="entry name" value="DHHA1"/>
    <property type="match status" value="1"/>
</dbReference>
<dbReference type="InterPro" id="IPR012947">
    <property type="entry name" value="tRNA_SAD"/>
</dbReference>
<dbReference type="InterPro" id="IPR045864">
    <property type="entry name" value="aa-tRNA-synth_II/BPL/LPL"/>
</dbReference>
<dbReference type="Gene3D" id="2.40.30.130">
    <property type="match status" value="1"/>
</dbReference>
<comment type="subcellular location">
    <subcellularLocation>
        <location evidence="15">Mitochondrion</location>
    </subcellularLocation>
    <subcellularLocation>
        <location evidence="15">Cytoplasm</location>
    </subcellularLocation>
</comment>
<dbReference type="SUPFAM" id="SSF55681">
    <property type="entry name" value="Class II aaRS and biotin synthetases"/>
    <property type="match status" value="1"/>
</dbReference>
<evidence type="ECO:0000259" key="16">
    <source>
        <dbReference type="PROSITE" id="PS50860"/>
    </source>
</evidence>
<proteinExistence type="inferred from homology"/>
<dbReference type="NCBIfam" id="TIGR00344">
    <property type="entry name" value="alaS"/>
    <property type="match status" value="1"/>
</dbReference>
<feature type="binding site" evidence="15">
    <location>
        <position position="611"/>
    </location>
    <ligand>
        <name>Zn(2+)</name>
        <dbReference type="ChEBI" id="CHEBI:29105"/>
    </ligand>
</feature>
<dbReference type="InterPro" id="IPR018164">
    <property type="entry name" value="Ala-tRNA-synth_IIc_N"/>
</dbReference>
<dbReference type="Pfam" id="PF01411">
    <property type="entry name" value="tRNA-synt_2c"/>
    <property type="match status" value="1"/>
</dbReference>
<feature type="domain" description="Alanyl-transfer RNA synthetases family profile" evidence="16">
    <location>
        <begin position="15"/>
        <end position="773"/>
    </location>
</feature>
<keyword evidence="12 15" id="KW-0030">Aminoacyl-tRNA synthetase</keyword>
<keyword evidence="8 15" id="KW-0067">ATP-binding</keyword>
<evidence type="ECO:0000256" key="11">
    <source>
        <dbReference type="ARBA" id="ARBA00023128"/>
    </source>
</evidence>
<evidence type="ECO:0000256" key="2">
    <source>
        <dbReference type="ARBA" id="ARBA00022490"/>
    </source>
</evidence>
<accession>A0A9N8ZDY2</accession>
<dbReference type="Gene3D" id="3.30.930.10">
    <property type="entry name" value="Bira Bifunctional Protein, Domain 2"/>
    <property type="match status" value="1"/>
</dbReference>
<dbReference type="EC" id="6.1.1.7" evidence="15"/>
<dbReference type="InterPro" id="IPR050058">
    <property type="entry name" value="Ala-tRNA_ligase"/>
</dbReference>
<dbReference type="GO" id="GO:0005524">
    <property type="term" value="F:ATP binding"/>
    <property type="evidence" value="ECO:0007669"/>
    <property type="project" value="UniProtKB-UniRule"/>
</dbReference>
<dbReference type="FunFam" id="3.30.980.10:FF:000004">
    <property type="entry name" value="Alanine--tRNA ligase, cytoplasmic"/>
    <property type="match status" value="1"/>
</dbReference>
<feature type="binding site" evidence="15">
    <location>
        <position position="730"/>
    </location>
    <ligand>
        <name>Zn(2+)</name>
        <dbReference type="ChEBI" id="CHEBI:29105"/>
    </ligand>
</feature>
<dbReference type="InterPro" id="IPR018162">
    <property type="entry name" value="Ala-tRNA-ligase_IIc_anticod-bd"/>
</dbReference>
<dbReference type="GO" id="GO:0070143">
    <property type="term" value="P:mitochondrial alanyl-tRNA aminoacylation"/>
    <property type="evidence" value="ECO:0007669"/>
    <property type="project" value="UniProtKB-UniRule"/>
</dbReference>
<dbReference type="AlphaFoldDB" id="A0A9N8ZDY2"/>
<evidence type="ECO:0000256" key="1">
    <source>
        <dbReference type="ARBA" id="ARBA00008429"/>
    </source>
</evidence>
<evidence type="ECO:0000256" key="4">
    <source>
        <dbReference type="ARBA" id="ARBA00022598"/>
    </source>
</evidence>
<evidence type="ECO:0000256" key="15">
    <source>
        <dbReference type="HAMAP-Rule" id="MF_03133"/>
    </source>
</evidence>
<comment type="domain">
    <text evidence="15">Consists of three domains; the N-terminal catalytic domain, the editing domain and the C-terminal C-Ala domain. The editing domain removes incorrectly charged amino acids, while the C-Ala domain, along with tRNA(Ala), serves as a bridge to cooperatively bring together the editing and aminoacylation centers thus stimulating deacylation of misacylated tRNAs.</text>
</comment>
<dbReference type="Proteomes" id="UP000789572">
    <property type="component" value="Unassembled WGS sequence"/>
</dbReference>
<dbReference type="PROSITE" id="PS50860">
    <property type="entry name" value="AA_TRNA_LIGASE_II_ALA"/>
    <property type="match status" value="1"/>
</dbReference>
<keyword evidence="18" id="KW-1185">Reference proteome</keyword>
<feature type="binding site" evidence="15">
    <location>
        <position position="734"/>
    </location>
    <ligand>
        <name>Zn(2+)</name>
        <dbReference type="ChEBI" id="CHEBI:29105"/>
    </ligand>
</feature>